<feature type="domain" description="RdRp catalytic" evidence="10">
    <location>
        <begin position="304"/>
        <end position="450"/>
    </location>
</feature>
<dbReference type="Pfam" id="PF03431">
    <property type="entry name" value="RNA_replicase_B"/>
    <property type="match status" value="1"/>
</dbReference>
<keyword evidence="4" id="KW-0548">Nucleotidyltransferase</keyword>
<dbReference type="GO" id="GO:0000166">
    <property type="term" value="F:nucleotide binding"/>
    <property type="evidence" value="ECO:0007669"/>
    <property type="project" value="UniProtKB-KW"/>
</dbReference>
<evidence type="ECO:0000256" key="1">
    <source>
        <dbReference type="ARBA" id="ARBA00012494"/>
    </source>
</evidence>
<evidence type="ECO:0000256" key="8">
    <source>
        <dbReference type="ARBA" id="ARBA00048744"/>
    </source>
</evidence>
<keyword evidence="9" id="KW-0479">Metal-binding</keyword>
<feature type="binding site" evidence="9">
    <location>
        <position position="418"/>
    </location>
    <ligand>
        <name>Mg(2+)</name>
        <dbReference type="ChEBI" id="CHEBI:18420"/>
        <label>2</label>
    </ligand>
</feature>
<dbReference type="GO" id="GO:0039694">
    <property type="term" value="P:viral RNA genome replication"/>
    <property type="evidence" value="ECO:0007669"/>
    <property type="project" value="InterPro"/>
</dbReference>
<dbReference type="EC" id="2.7.7.48" evidence="1"/>
<keyword evidence="5" id="KW-0547">Nucleotide-binding</keyword>
<evidence type="ECO:0000256" key="4">
    <source>
        <dbReference type="ARBA" id="ARBA00022695"/>
    </source>
</evidence>
<keyword evidence="9" id="KW-0460">Magnesium</keyword>
<evidence type="ECO:0000256" key="5">
    <source>
        <dbReference type="ARBA" id="ARBA00022741"/>
    </source>
</evidence>
<keyword evidence="3" id="KW-0808">Transferase</keyword>
<name>A0A514D7Q1_9VIRU</name>
<evidence type="ECO:0000256" key="6">
    <source>
        <dbReference type="ARBA" id="ARBA00022953"/>
    </source>
</evidence>
<dbReference type="GO" id="GO:0003968">
    <property type="term" value="F:RNA-directed RNA polymerase activity"/>
    <property type="evidence" value="ECO:0007669"/>
    <property type="project" value="UniProtKB-KW"/>
</dbReference>
<dbReference type="InterPro" id="IPR005093">
    <property type="entry name" value="RNArep_beta"/>
</dbReference>
<feature type="binding site" evidence="9">
    <location>
        <position position="319"/>
    </location>
    <ligand>
        <name>Mg(2+)</name>
        <dbReference type="ChEBI" id="CHEBI:18420"/>
        <label>2</label>
    </ligand>
</feature>
<evidence type="ECO:0000256" key="3">
    <source>
        <dbReference type="ARBA" id="ARBA00022679"/>
    </source>
</evidence>
<comment type="catalytic activity">
    <reaction evidence="8">
        <text>RNA(n) + a ribonucleoside 5'-triphosphate = RNA(n+1) + diphosphate</text>
        <dbReference type="Rhea" id="RHEA:21248"/>
        <dbReference type="Rhea" id="RHEA-COMP:14527"/>
        <dbReference type="Rhea" id="RHEA-COMP:17342"/>
        <dbReference type="ChEBI" id="CHEBI:33019"/>
        <dbReference type="ChEBI" id="CHEBI:61557"/>
        <dbReference type="ChEBI" id="CHEBI:140395"/>
        <dbReference type="EC" id="2.7.7.48"/>
    </reaction>
</comment>
<keyword evidence="2 11" id="KW-0696">RNA-directed RNA polymerase</keyword>
<accession>A0A514D7Q1</accession>
<dbReference type="GO" id="GO:0046872">
    <property type="term" value="F:metal ion binding"/>
    <property type="evidence" value="ECO:0007669"/>
    <property type="project" value="UniProtKB-KW"/>
</dbReference>
<reference evidence="11" key="1">
    <citation type="submission" date="2019-05" db="EMBL/GenBank/DDBJ databases">
        <title>Metatranscriptomic reconstruction reveals RNA viruses with the potential to shape carbon cycling in soil.</title>
        <authorList>
            <person name="Starr E.P."/>
            <person name="Nuccio E."/>
            <person name="Pett-Ridge J."/>
            <person name="Banfield J.F."/>
            <person name="Firestone M.K."/>
        </authorList>
    </citation>
    <scope>NUCLEOTIDE SEQUENCE</scope>
    <source>
        <strain evidence="11">H1_Rhizo_26_FD_scaffold_342</strain>
    </source>
</reference>
<protein>
    <recommendedName>
        <fullName evidence="1">RNA-directed RNA polymerase</fullName>
        <ecNumber evidence="1">2.7.7.48</ecNumber>
    </recommendedName>
    <alternativeName>
        <fullName evidence="7">RNA replicase beta chain</fullName>
    </alternativeName>
</protein>
<evidence type="ECO:0000259" key="10">
    <source>
        <dbReference type="PROSITE" id="PS50522"/>
    </source>
</evidence>
<keyword evidence="6" id="KW-0693">Viral RNA replication</keyword>
<gene>
    <name evidence="11" type="ORF">H1Rhizo26FD342_000001</name>
</gene>
<proteinExistence type="predicted"/>
<evidence type="ECO:0000256" key="2">
    <source>
        <dbReference type="ARBA" id="ARBA00022484"/>
    </source>
</evidence>
<organism evidence="11">
    <name type="scientific">Leviviridae sp</name>
    <dbReference type="NCBI Taxonomy" id="2027243"/>
    <lineage>
        <taxon>Viruses</taxon>
        <taxon>Riboviria</taxon>
        <taxon>Orthornavirae</taxon>
        <taxon>Lenarviricota</taxon>
        <taxon>Leviviricetes</taxon>
        <taxon>Norzivirales</taxon>
        <taxon>Fiersviridae</taxon>
    </lineage>
</organism>
<dbReference type="InterPro" id="IPR007096">
    <property type="entry name" value="RNA-dir_Rpol_cat_phage"/>
</dbReference>
<evidence type="ECO:0000313" key="11">
    <source>
        <dbReference type="EMBL" id="QDH89613.1"/>
    </source>
</evidence>
<evidence type="ECO:0000256" key="7">
    <source>
        <dbReference type="ARBA" id="ARBA00030248"/>
    </source>
</evidence>
<evidence type="ECO:0000256" key="9">
    <source>
        <dbReference type="PIRSR" id="PIRSR605093-1"/>
    </source>
</evidence>
<dbReference type="EMBL" id="MN034924">
    <property type="protein sequence ID" value="QDH89613.1"/>
    <property type="molecule type" value="Genomic_RNA"/>
</dbReference>
<feature type="binding site" evidence="9">
    <location>
        <position position="419"/>
    </location>
    <ligand>
        <name>Mg(2+)</name>
        <dbReference type="ChEBI" id="CHEBI:18420"/>
        <label>2</label>
    </ligand>
</feature>
<sequence length="624" mass="70419">MKSPIVLLDSLWMDIHRLEPEVKGLDRDLVTIKKRFENEGYGFLAIALPSLCAALDRGLASGQFTCPMGFKSRGRAIPELFQGMFCEVFEPLTGLLKENANIRITKLLRQVLLLFKKTQLGDETNIQLDIEAKEGFFQCDASLADHITDPTMDHYLGIVCSYILKDLNSESLKSRKYKHGPGAVVEGLKGNQKWLHLVDAIRNNSFDLHDYGFDDFEVLLTSLEDREPFNVADCELTFDTRASTSTARLISVPKNSTSRRTITVEPAVNQFLQQGLNIALRDSISRCAILSNSLALTDQSLNQNLALEGSLLDNWAIIDLKSASDLLSVKLVKTVFRRHSTFLDRMMDARSPLIQSDDNPPWSMKKFAGMGNALTFPVQSICFAMICIAAITNTDYAGKYPSYWAVKRASRHVRVFGDDIIVSKRHALQCVAWLEAFGLKANRNKSFLEGSFKESCGVDAFRGVDVTPLYVRHRPDLPSRDPETIASLVSTSNQLWMSCLYSTSACLQNEVEERIRKRLPLVSRNSGVLGWHSRLDAMTSSRWNHRLHRLETQALALTPLKRRDRLDGYAALLKFFLNPRIGVLEDPIGHLVPLVSRTKDHLEYSSIRYNSRIVRKWVPTYVGD</sequence>
<dbReference type="PROSITE" id="PS50522">
    <property type="entry name" value="RDRP_PHAGE"/>
    <property type="match status" value="1"/>
</dbReference>
<comment type="cofactor">
    <cofactor evidence="9">
        <name>Mg(2+)</name>
        <dbReference type="ChEBI" id="CHEBI:18420"/>
    </cofactor>
    <text evidence="9">Binds 2 Mg(2+) per subunit.</text>
</comment>